<dbReference type="InterPro" id="IPR013737">
    <property type="entry name" value="Bac_rhamnosid_N"/>
</dbReference>
<dbReference type="PANTHER" id="PTHR33307">
    <property type="entry name" value="ALPHA-RHAMNOSIDASE (EUROFUNG)"/>
    <property type="match status" value="1"/>
</dbReference>
<dbReference type="Pfam" id="PF05592">
    <property type="entry name" value="Bac_rhamnosid"/>
    <property type="match status" value="1"/>
</dbReference>
<evidence type="ECO:0000313" key="10">
    <source>
        <dbReference type="Proteomes" id="UP000264702"/>
    </source>
</evidence>
<dbReference type="SUPFAM" id="SSF49785">
    <property type="entry name" value="Galactose-binding domain-like"/>
    <property type="match status" value="1"/>
</dbReference>
<evidence type="ECO:0000259" key="6">
    <source>
        <dbReference type="Pfam" id="PF08531"/>
    </source>
</evidence>
<dbReference type="InterPro" id="IPR035398">
    <property type="entry name" value="Bac_rhamnosid_C"/>
</dbReference>
<dbReference type="Gene3D" id="2.60.420.10">
    <property type="entry name" value="Maltose phosphorylase, domain 3"/>
    <property type="match status" value="1"/>
</dbReference>
<protein>
    <recommendedName>
        <fullName evidence="2">alpha-L-rhamnosidase</fullName>
        <ecNumber evidence="2">3.2.1.40</ecNumber>
    </recommendedName>
</protein>
<dbReference type="GO" id="GO:0005975">
    <property type="term" value="P:carbohydrate metabolic process"/>
    <property type="evidence" value="ECO:0007669"/>
    <property type="project" value="InterPro"/>
</dbReference>
<dbReference type="Gene3D" id="1.50.10.10">
    <property type="match status" value="1"/>
</dbReference>
<dbReference type="EC" id="3.2.1.40" evidence="2"/>
<dbReference type="InterPro" id="IPR008979">
    <property type="entry name" value="Galactose-bd-like_sf"/>
</dbReference>
<feature type="domain" description="Bacterial alpha-L-rhamnosidase N-terminal" evidence="6">
    <location>
        <begin position="367"/>
        <end position="535"/>
    </location>
</feature>
<comment type="catalytic activity">
    <reaction evidence="1">
        <text>Hydrolysis of terminal non-reducing alpha-L-rhamnose residues in alpha-L-rhamnosides.</text>
        <dbReference type="EC" id="3.2.1.40"/>
    </reaction>
</comment>
<dbReference type="Gene3D" id="2.60.120.260">
    <property type="entry name" value="Galactose-binding domain-like"/>
    <property type="match status" value="3"/>
</dbReference>
<dbReference type="InterPro" id="IPR035396">
    <property type="entry name" value="Bac_rhamnosid6H"/>
</dbReference>
<sequence length="1126" mass="125336">MSPISKRSEQKIFTAILLSLIYSVSCAAQHPATAAAAGKPDHLRCDSLTYPLGIDTTHPLLSWQLHDGRFGARQTAYEIQVATTPALLIADKADVWNSGRVSSDSSVNVPYTGPAMQPETRYYWRVKVWDKAGKLYPVSAAAWWETGLMSKDAWKAEWIGFEEKEESSIRKSGATWITNPGQENYKIPGETHHAFRFRFHLQQTARRADLYVAGKDSVAAWMNGQEVLTALPLPPWKQTPWKTWTKVDATSALHQGENLLAIDAVLYAANPNGMQTVNGSETPMSACLYVELTDGSTVIFTSGRGWRAALNPPPQWQNPQFNDDGWQAAVPFIPSDTTGEDDNDPGNPWPTESVKLLRDTFDVNRPVVSARLYITALGAYQAWLNGHRVGDQILSPGWTDYRIRVPYQVFDVTSELKPGKNAIGAFLAPGWYTTPLKWFRQGYNYGSTPDALRAQLRVAYADGSVEWVNTDEHWKAAESPITKAEIYDGENYDARREQTGWSTAPFSDANWKPAEVIQPVEPAIVSQYFQPIRMEKVLSAKKLTNPAPGVYVYDSGQNMSAVERLRVQGPAGTNIKMRFAEVLNSDGTLYTENLRTAKATDHYILSGKGVEEYQPRFTFHGFRYAEITGLQTNPGIDALKAVVIHTDAPFTARLHTGSPIINQLWNNILWGQRSNFVGLPTDCPQRDERLGWTADAQVFWRAASYNMDLTQFSKKFAADLRGTQSGTAMYGIIAPGTASSSPGFAAGWSEAGIIIPWTDWFQRGDRRILEENWDAMQKYLSAIHQANPDYLWAKEYGISFGDWLSPEGKTDETLIATAYWAYDVSLMREMAHALGKTKEEQQYAILFGHIRDAFDKAFVHSDGFVAGADNSASSFGQINNPNAKSHGGDTQTGYVLALHMNLLPNTLRRAAAEKLVEKIRENGWRLGTGFLGTPYLLSVLVDSGHADIAYRLLLNTDYPSWGYLVDHGATTMWERWNGDKMRDDPSMNSYNHYAYGAVADWIYGYAAGVDATPDDPGFHTIYLHPNFDRRIGSVDFSYDSSYGQIKSAWSIQDSTVTWQFTIPPNTTALLSENNAGMRPFTLDGAALDDSPKVHLSEMAEGEKVYRFPAGSYVLKAVLPPQPLSGN</sequence>
<evidence type="ECO:0000259" key="7">
    <source>
        <dbReference type="Pfam" id="PF17389"/>
    </source>
</evidence>
<dbReference type="InterPro" id="IPR008928">
    <property type="entry name" value="6-hairpin_glycosidase_sf"/>
</dbReference>
<dbReference type="Pfam" id="PF25788">
    <property type="entry name" value="Ig_Rha78A_N"/>
    <property type="match status" value="1"/>
</dbReference>
<organism evidence="9 10">
    <name type="scientific">Paracidobacterium acidisoli</name>
    <dbReference type="NCBI Taxonomy" id="2303751"/>
    <lineage>
        <taxon>Bacteria</taxon>
        <taxon>Pseudomonadati</taxon>
        <taxon>Acidobacteriota</taxon>
        <taxon>Terriglobia</taxon>
        <taxon>Terriglobales</taxon>
        <taxon>Acidobacteriaceae</taxon>
        <taxon>Paracidobacterium</taxon>
    </lineage>
</organism>
<dbReference type="SUPFAM" id="SSF48208">
    <property type="entry name" value="Six-hairpin glycosidases"/>
    <property type="match status" value="1"/>
</dbReference>
<dbReference type="Pfam" id="PF17390">
    <property type="entry name" value="Bac_rhamnosid_C"/>
    <property type="match status" value="1"/>
</dbReference>
<dbReference type="Pfam" id="PF08531">
    <property type="entry name" value="Bac_rhamnosid_N"/>
    <property type="match status" value="1"/>
</dbReference>
<dbReference type="Proteomes" id="UP000264702">
    <property type="component" value="Unassembled WGS sequence"/>
</dbReference>
<reference evidence="9 10" key="1">
    <citation type="submission" date="2018-08" db="EMBL/GenBank/DDBJ databases">
        <title>Acidipila sp. 4G-K13, an acidobacterium isolated from forest soil.</title>
        <authorList>
            <person name="Gao Z.-H."/>
            <person name="Qiu L.-H."/>
        </authorList>
    </citation>
    <scope>NUCLEOTIDE SEQUENCE [LARGE SCALE GENOMIC DNA]</scope>
    <source>
        <strain evidence="9 10">4G-K13</strain>
    </source>
</reference>
<keyword evidence="3" id="KW-0378">Hydrolase</keyword>
<comment type="caution">
    <text evidence="9">The sequence shown here is derived from an EMBL/GenBank/DDBJ whole genome shotgun (WGS) entry which is preliminary data.</text>
</comment>
<feature type="signal peptide" evidence="4">
    <location>
        <begin position="1"/>
        <end position="27"/>
    </location>
</feature>
<dbReference type="RefSeq" id="WP_117297589.1">
    <property type="nucleotide sequence ID" value="NZ_QVQT02000001.1"/>
</dbReference>
<feature type="chain" id="PRO_5016952513" description="alpha-L-rhamnosidase" evidence="4">
    <location>
        <begin position="28"/>
        <end position="1126"/>
    </location>
</feature>
<keyword evidence="10" id="KW-1185">Reference proteome</keyword>
<dbReference type="InterPro" id="IPR012341">
    <property type="entry name" value="6hp_glycosidase-like_sf"/>
</dbReference>
<dbReference type="InterPro" id="IPR016007">
    <property type="entry name" value="Alpha_rhamnosid"/>
</dbReference>
<gene>
    <name evidence="9" type="ORF">D0Y96_01605</name>
</gene>
<dbReference type="OrthoDB" id="9761045at2"/>
<evidence type="ECO:0000259" key="5">
    <source>
        <dbReference type="Pfam" id="PF05592"/>
    </source>
</evidence>
<dbReference type="InterPro" id="IPR013783">
    <property type="entry name" value="Ig-like_fold"/>
</dbReference>
<dbReference type="AlphaFoldDB" id="A0A372ITL9"/>
<evidence type="ECO:0000256" key="3">
    <source>
        <dbReference type="ARBA" id="ARBA00022801"/>
    </source>
</evidence>
<evidence type="ECO:0000313" key="9">
    <source>
        <dbReference type="EMBL" id="RFU18297.1"/>
    </source>
</evidence>
<dbReference type="PIRSF" id="PIRSF010631">
    <property type="entry name" value="A-rhamnsds"/>
    <property type="match status" value="1"/>
</dbReference>
<accession>A0A372ITL9</accession>
<proteinExistence type="predicted"/>
<dbReference type="GO" id="GO:0030596">
    <property type="term" value="F:alpha-L-rhamnosidase activity"/>
    <property type="evidence" value="ECO:0007669"/>
    <property type="project" value="UniProtKB-EC"/>
</dbReference>
<keyword evidence="4" id="KW-0732">Signal</keyword>
<name>A0A372ITL9_9BACT</name>
<feature type="domain" description="Alpha-L-rhamnosidase concanavalin-like" evidence="5">
    <location>
        <begin position="547"/>
        <end position="645"/>
    </location>
</feature>
<evidence type="ECO:0000256" key="4">
    <source>
        <dbReference type="SAM" id="SignalP"/>
    </source>
</evidence>
<evidence type="ECO:0000256" key="1">
    <source>
        <dbReference type="ARBA" id="ARBA00001445"/>
    </source>
</evidence>
<evidence type="ECO:0000259" key="8">
    <source>
        <dbReference type="Pfam" id="PF17390"/>
    </source>
</evidence>
<dbReference type="InterPro" id="IPR008902">
    <property type="entry name" value="Rhamnosid_concanavalin"/>
</dbReference>
<feature type="domain" description="Alpha-L-rhamnosidase C-terminal" evidence="8">
    <location>
        <begin position="1008"/>
        <end position="1070"/>
    </location>
</feature>
<feature type="domain" description="Alpha-L-rhamnosidase six-hairpin glycosidase" evidence="7">
    <location>
        <begin position="651"/>
        <end position="1004"/>
    </location>
</feature>
<dbReference type="Gene3D" id="2.60.40.10">
    <property type="entry name" value="Immunoglobulins"/>
    <property type="match status" value="1"/>
</dbReference>
<evidence type="ECO:0000256" key="2">
    <source>
        <dbReference type="ARBA" id="ARBA00012652"/>
    </source>
</evidence>
<dbReference type="PANTHER" id="PTHR33307:SF6">
    <property type="entry name" value="ALPHA-RHAMNOSIDASE (EUROFUNG)-RELATED"/>
    <property type="match status" value="1"/>
</dbReference>
<dbReference type="Pfam" id="PF17389">
    <property type="entry name" value="Bac_rhamnosid6H"/>
    <property type="match status" value="1"/>
</dbReference>
<dbReference type="EMBL" id="QVQT01000001">
    <property type="protein sequence ID" value="RFU18297.1"/>
    <property type="molecule type" value="Genomic_DNA"/>
</dbReference>